<name>A0ABX4HP28_9BACI</name>
<reference evidence="2 3" key="1">
    <citation type="submission" date="2017-08" db="EMBL/GenBank/DDBJ databases">
        <title>Salimicrobium alkalisoli sp. nov., isolated from saline alkaline soil.</title>
        <authorList>
            <person name="Zhang G."/>
            <person name="Xiong Q."/>
        </authorList>
    </citation>
    <scope>NUCLEOTIDE SEQUENCE [LARGE SCALE GENOMIC DNA]</scope>
    <source>
        <strain evidence="2 3">WN024</strain>
    </source>
</reference>
<evidence type="ECO:0000313" key="2">
    <source>
        <dbReference type="EMBL" id="PBB04637.1"/>
    </source>
</evidence>
<feature type="transmembrane region" description="Helical" evidence="1">
    <location>
        <begin position="42"/>
        <end position="62"/>
    </location>
</feature>
<feature type="transmembrane region" description="Helical" evidence="1">
    <location>
        <begin position="74"/>
        <end position="92"/>
    </location>
</feature>
<sequence length="95" mass="10618">MSGFIFGVSAFVILESLRRSGKKSDNTEEHGEVNGKIYKFSLLVFLVSTTVLTVILTINSYLLGMNTVKADYILLYLMVTFYIALFLGPSLIKNK</sequence>
<accession>A0ABX4HP28</accession>
<evidence type="ECO:0000313" key="3">
    <source>
        <dbReference type="Proteomes" id="UP000217561"/>
    </source>
</evidence>
<keyword evidence="1" id="KW-0472">Membrane</keyword>
<organism evidence="2 3">
    <name type="scientific">Salimicrobium humidisoli</name>
    <dbReference type="NCBI Taxonomy" id="2029857"/>
    <lineage>
        <taxon>Bacteria</taxon>
        <taxon>Bacillati</taxon>
        <taxon>Bacillota</taxon>
        <taxon>Bacilli</taxon>
        <taxon>Bacillales</taxon>
        <taxon>Bacillaceae</taxon>
        <taxon>Salimicrobium</taxon>
    </lineage>
</organism>
<comment type="caution">
    <text evidence="2">The sequence shown here is derived from an EMBL/GenBank/DDBJ whole genome shotgun (WGS) entry which is preliminary data.</text>
</comment>
<evidence type="ECO:0000256" key="1">
    <source>
        <dbReference type="SAM" id="Phobius"/>
    </source>
</evidence>
<protein>
    <recommendedName>
        <fullName evidence="4">Group-specific protein</fullName>
    </recommendedName>
</protein>
<dbReference type="Proteomes" id="UP000217561">
    <property type="component" value="Unassembled WGS sequence"/>
</dbReference>
<keyword evidence="1" id="KW-1133">Transmembrane helix</keyword>
<keyword evidence="3" id="KW-1185">Reference proteome</keyword>
<proteinExistence type="predicted"/>
<dbReference type="EMBL" id="NSGH01000035">
    <property type="protein sequence ID" value="PBB04637.1"/>
    <property type="molecule type" value="Genomic_DNA"/>
</dbReference>
<gene>
    <name evidence="2" type="ORF">CKW00_13090</name>
</gene>
<evidence type="ECO:0008006" key="4">
    <source>
        <dbReference type="Google" id="ProtNLM"/>
    </source>
</evidence>
<keyword evidence="1" id="KW-0812">Transmembrane</keyword>